<evidence type="ECO:0000256" key="2">
    <source>
        <dbReference type="SAM" id="Phobius"/>
    </source>
</evidence>
<dbReference type="InterPro" id="IPR001646">
    <property type="entry name" value="5peptide_repeat"/>
</dbReference>
<dbReference type="RefSeq" id="WP_311771240.1">
    <property type="nucleotide sequence ID" value="NZ_JACHJQ010000005.1"/>
</dbReference>
<keyword evidence="2" id="KW-0812">Transmembrane</keyword>
<evidence type="ECO:0000313" key="3">
    <source>
        <dbReference type="EMBL" id="MBB4908551.1"/>
    </source>
</evidence>
<keyword evidence="4" id="KW-1185">Reference proteome</keyword>
<keyword evidence="2" id="KW-1133">Transmembrane helix</keyword>
<gene>
    <name evidence="3" type="ORF">FHR82_004804</name>
</gene>
<proteinExistence type="predicted"/>
<evidence type="ECO:0008006" key="5">
    <source>
        <dbReference type="Google" id="ProtNLM"/>
    </source>
</evidence>
<dbReference type="EMBL" id="JACHJQ010000005">
    <property type="protein sequence ID" value="MBB4908551.1"/>
    <property type="molecule type" value="Genomic_DNA"/>
</dbReference>
<dbReference type="AlphaFoldDB" id="A0A7W7VFQ2"/>
<dbReference type="Gene3D" id="2.160.20.80">
    <property type="entry name" value="E3 ubiquitin-protein ligase SopA"/>
    <property type="match status" value="1"/>
</dbReference>
<feature type="region of interest" description="Disordered" evidence="1">
    <location>
        <begin position="312"/>
        <end position="338"/>
    </location>
</feature>
<sequence length="338" mass="36015">MLPPISRWKIAVGGVAVLVVITGVVITLWWAATSGLTGPDLVTARLDALKVGLSLGVGSGGLFALYLTWRRQRAIEAELDNRERTFLHQLRVAEDANTDATERRVTELYSKAVEQLGADKAPVRLGGLYSLERLAQNNAEHRQTVVNVLCAYLRMPYQLPGVPPSDDEDQSRHDEHRERVQEREVRLAAQRILADHVAPRDTGRFWDGTDLDLSGATLVDFDLRACRVGTARFDGATFTGPARFDEATFTGSASFDRAAFTSGVGLAGVTFTGDATFDGATGLGGDVPMSSDVPLAELLGLGNPYALDPVTPGSRGATATGCGSGWASGPTGSRSNST</sequence>
<comment type="caution">
    <text evidence="3">The sequence shown here is derived from an EMBL/GenBank/DDBJ whole genome shotgun (WGS) entry which is preliminary data.</text>
</comment>
<feature type="region of interest" description="Disordered" evidence="1">
    <location>
        <begin position="160"/>
        <end position="182"/>
    </location>
</feature>
<dbReference type="Proteomes" id="UP000520767">
    <property type="component" value="Unassembled WGS sequence"/>
</dbReference>
<reference evidence="3 4" key="1">
    <citation type="submission" date="2020-08" db="EMBL/GenBank/DDBJ databases">
        <title>Genomic Encyclopedia of Type Strains, Phase III (KMG-III): the genomes of soil and plant-associated and newly described type strains.</title>
        <authorList>
            <person name="Whitman W."/>
        </authorList>
    </citation>
    <scope>NUCLEOTIDE SEQUENCE [LARGE SCALE GENOMIC DNA]</scope>
    <source>
        <strain evidence="3 4">CECT 8960</strain>
    </source>
</reference>
<feature type="transmembrane region" description="Helical" evidence="2">
    <location>
        <begin position="51"/>
        <end position="69"/>
    </location>
</feature>
<evidence type="ECO:0000256" key="1">
    <source>
        <dbReference type="SAM" id="MobiDB-lite"/>
    </source>
</evidence>
<dbReference type="SUPFAM" id="SSF141571">
    <property type="entry name" value="Pentapeptide repeat-like"/>
    <property type="match status" value="1"/>
</dbReference>
<name>A0A7W7VFQ2_9PSEU</name>
<dbReference type="Pfam" id="PF13576">
    <property type="entry name" value="Pentapeptide_3"/>
    <property type="match status" value="1"/>
</dbReference>
<evidence type="ECO:0000313" key="4">
    <source>
        <dbReference type="Proteomes" id="UP000520767"/>
    </source>
</evidence>
<accession>A0A7W7VFQ2</accession>
<keyword evidence="2" id="KW-0472">Membrane</keyword>
<protein>
    <recommendedName>
        <fullName evidence="5">Pentapeptide repeat protein</fullName>
    </recommendedName>
</protein>
<feature type="compositionally biased region" description="Basic and acidic residues" evidence="1">
    <location>
        <begin position="170"/>
        <end position="182"/>
    </location>
</feature>
<organism evidence="3 4">
    <name type="scientific">Actinophytocola algeriensis</name>
    <dbReference type="NCBI Taxonomy" id="1768010"/>
    <lineage>
        <taxon>Bacteria</taxon>
        <taxon>Bacillati</taxon>
        <taxon>Actinomycetota</taxon>
        <taxon>Actinomycetes</taxon>
        <taxon>Pseudonocardiales</taxon>
        <taxon>Pseudonocardiaceae</taxon>
    </lineage>
</organism>
<feature type="transmembrane region" description="Helical" evidence="2">
    <location>
        <begin position="12"/>
        <end position="31"/>
    </location>
</feature>